<keyword evidence="3" id="KW-0862">Zinc</keyword>
<organism evidence="8 9">
    <name type="scientific">Vitis vinifera</name>
    <name type="common">Grape</name>
    <dbReference type="NCBI Taxonomy" id="29760"/>
    <lineage>
        <taxon>Eukaryota</taxon>
        <taxon>Viridiplantae</taxon>
        <taxon>Streptophyta</taxon>
        <taxon>Embryophyta</taxon>
        <taxon>Tracheophyta</taxon>
        <taxon>Spermatophyta</taxon>
        <taxon>Magnoliopsida</taxon>
        <taxon>eudicotyledons</taxon>
        <taxon>Gunneridae</taxon>
        <taxon>Pentapetalae</taxon>
        <taxon>rosids</taxon>
        <taxon>Vitales</taxon>
        <taxon>Vitaceae</taxon>
        <taxon>Viteae</taxon>
        <taxon>Vitis</taxon>
    </lineage>
</organism>
<dbReference type="PANTHER" id="PTHR46858">
    <property type="entry name" value="OS05G0521000 PROTEIN"/>
    <property type="match status" value="1"/>
</dbReference>
<gene>
    <name evidence="8" type="ORF">VitviT2T_008324</name>
</gene>
<dbReference type="PANTHER" id="PTHR46858:SF11">
    <property type="entry name" value="LIGASE, PUTATIVE-RELATED"/>
    <property type="match status" value="1"/>
</dbReference>
<evidence type="ECO:0000256" key="1">
    <source>
        <dbReference type="ARBA" id="ARBA00022723"/>
    </source>
</evidence>
<keyword evidence="2 4" id="KW-0863">Zinc-finger</keyword>
<feature type="region of interest" description="Disordered" evidence="5">
    <location>
        <begin position="1"/>
        <end position="55"/>
    </location>
</feature>
<feature type="transmembrane region" description="Helical" evidence="6">
    <location>
        <begin position="334"/>
        <end position="352"/>
    </location>
</feature>
<evidence type="ECO:0000256" key="5">
    <source>
        <dbReference type="SAM" id="MobiDB-lite"/>
    </source>
</evidence>
<proteinExistence type="predicted"/>
<keyword evidence="6" id="KW-0472">Membrane</keyword>
<keyword evidence="6" id="KW-0812">Transmembrane</keyword>
<evidence type="ECO:0000259" key="7">
    <source>
        <dbReference type="PROSITE" id="PS50089"/>
    </source>
</evidence>
<dbReference type="InterPro" id="IPR013083">
    <property type="entry name" value="Znf_RING/FYVE/PHD"/>
</dbReference>
<evidence type="ECO:0000313" key="8">
    <source>
        <dbReference type="EMBL" id="WJZ89078.1"/>
    </source>
</evidence>
<evidence type="ECO:0000256" key="6">
    <source>
        <dbReference type="SAM" id="Phobius"/>
    </source>
</evidence>
<protein>
    <recommendedName>
        <fullName evidence="7">RING-type domain-containing protein</fullName>
    </recommendedName>
</protein>
<dbReference type="Pfam" id="PF16041">
    <property type="entry name" value="APD1-4_M"/>
    <property type="match status" value="1"/>
</dbReference>
<keyword evidence="6" id="KW-1133">Transmembrane helix</keyword>
<evidence type="ECO:0000256" key="2">
    <source>
        <dbReference type="ARBA" id="ARBA00022771"/>
    </source>
</evidence>
<dbReference type="Pfam" id="PF13920">
    <property type="entry name" value="zf-C3HC4_3"/>
    <property type="match status" value="1"/>
</dbReference>
<reference evidence="8 9" key="1">
    <citation type="journal article" date="2023" name="Hortic Res">
        <title>The complete reference genome for grapevine (Vitis vinifera L.) genetics and breeding.</title>
        <authorList>
            <person name="Shi X."/>
            <person name="Cao S."/>
            <person name="Wang X."/>
            <person name="Huang S."/>
            <person name="Wang Y."/>
            <person name="Liu Z."/>
            <person name="Liu W."/>
            <person name="Leng X."/>
            <person name="Peng Y."/>
            <person name="Wang N."/>
            <person name="Wang Y."/>
            <person name="Ma Z."/>
            <person name="Xu X."/>
            <person name="Zhang F."/>
            <person name="Xue H."/>
            <person name="Zhong H."/>
            <person name="Wang Y."/>
            <person name="Zhang K."/>
            <person name="Velt A."/>
            <person name="Avia K."/>
            <person name="Holtgrawe D."/>
            <person name="Grimplet J."/>
            <person name="Matus J.T."/>
            <person name="Ware D."/>
            <person name="Wu X."/>
            <person name="Wang H."/>
            <person name="Liu C."/>
            <person name="Fang Y."/>
            <person name="Rustenholz C."/>
            <person name="Cheng Z."/>
            <person name="Xiao H."/>
            <person name="Zhou Y."/>
        </authorList>
    </citation>
    <scope>NUCLEOTIDE SEQUENCE [LARGE SCALE GENOMIC DNA]</scope>
    <source>
        <strain evidence="9">cv. Pinot noir / PN40024</strain>
        <tissue evidence="8">Leaf</tissue>
    </source>
</reference>
<dbReference type="Pfam" id="PF16040">
    <property type="entry name" value="APD1-4_N"/>
    <property type="match status" value="1"/>
</dbReference>
<dbReference type="InterPro" id="IPR032008">
    <property type="entry name" value="APD1-4_N"/>
</dbReference>
<evidence type="ECO:0000256" key="3">
    <source>
        <dbReference type="ARBA" id="ARBA00022833"/>
    </source>
</evidence>
<evidence type="ECO:0000313" key="9">
    <source>
        <dbReference type="Proteomes" id="UP001227230"/>
    </source>
</evidence>
<accession>A0ABY9C2U1</accession>
<feature type="domain" description="RING-type" evidence="7">
    <location>
        <begin position="434"/>
        <end position="473"/>
    </location>
</feature>
<dbReference type="PROSITE" id="PS50089">
    <property type="entry name" value="ZF_RING_2"/>
    <property type="match status" value="1"/>
</dbReference>
<feature type="compositionally biased region" description="Low complexity" evidence="5">
    <location>
        <begin position="13"/>
        <end position="34"/>
    </location>
</feature>
<dbReference type="Proteomes" id="UP001227230">
    <property type="component" value="Chromosome 6"/>
</dbReference>
<keyword evidence="1" id="KW-0479">Metal-binding</keyword>
<keyword evidence="9" id="KW-1185">Reference proteome</keyword>
<dbReference type="Gene3D" id="3.30.40.10">
    <property type="entry name" value="Zinc/RING finger domain, C3HC4 (zinc finger)"/>
    <property type="match status" value="1"/>
</dbReference>
<dbReference type="SUPFAM" id="SSF57850">
    <property type="entry name" value="RING/U-box"/>
    <property type="match status" value="1"/>
</dbReference>
<feature type="transmembrane region" description="Helical" evidence="6">
    <location>
        <begin position="96"/>
        <end position="115"/>
    </location>
</feature>
<name>A0ABY9C2U1_VITVI</name>
<dbReference type="InterPro" id="IPR032010">
    <property type="entry name" value="APD1-4_M"/>
</dbReference>
<dbReference type="InterPro" id="IPR001841">
    <property type="entry name" value="Znf_RING"/>
</dbReference>
<dbReference type="EMBL" id="CP126653">
    <property type="protein sequence ID" value="WJZ89078.1"/>
    <property type="molecule type" value="Genomic_DNA"/>
</dbReference>
<evidence type="ECO:0000256" key="4">
    <source>
        <dbReference type="PROSITE-ProRule" id="PRU00175"/>
    </source>
</evidence>
<sequence length="485" mass="53798">MEESDHTQAVSAPSSSTLAVGASSSSSSSSPVLGEPQGERLEEPQGEQLEDGNDHRQFYLPPQEQQRQPSSVSYRVNISISDVATGEIRDDVWSCLVVLVTFWFFASMALILGFYGSANVQLGPHCSRLVKANSFFVQTIKVQEIDEPKPGPMLYGFYEPPPLDVENTWFETHDASVEANFHKEWIFFLNKGSKVDISYSVKAPRSSPLSLVIAQGRESLVEWIEDPSYPNTTLSWNIIYGSGKVQQEIFKSSYYYVAVGNLNSEEVKVQLNLTMKTFLYNTTKAYYKCSLGNRLCSLKLFLLRANAAVLTSPGPRQGSSNDDWLIKMSYGPRWITYFVGSGAMTVLILLAFRACNTFQTIIGDGTGYQVGTGETEPERAPLLLPKDDDASSWGSSYDSISHDEEDLEEWLAVSSLEGNISKEGENNGNPRRLCVICCDAPRDCFFLPCGHCAACFTCGTRISEEAGSCPICRKKMKKVRKIFTV</sequence>